<dbReference type="GO" id="GO:0098552">
    <property type="term" value="C:side of membrane"/>
    <property type="evidence" value="ECO:0007669"/>
    <property type="project" value="UniProtKB-ARBA"/>
</dbReference>
<feature type="domain" description="Band 7" evidence="3">
    <location>
        <begin position="78"/>
        <end position="235"/>
    </location>
</feature>
<dbReference type="GO" id="GO:0005886">
    <property type="term" value="C:plasma membrane"/>
    <property type="evidence" value="ECO:0007669"/>
    <property type="project" value="InterPro"/>
</dbReference>
<dbReference type="OMA" id="MFQVTDP"/>
<accession>A0A137PBM2</accession>
<dbReference type="Pfam" id="PF01145">
    <property type="entry name" value="Band_7"/>
    <property type="match status" value="1"/>
</dbReference>
<organism evidence="4 5">
    <name type="scientific">Conidiobolus coronatus (strain ATCC 28846 / CBS 209.66 / NRRL 28638)</name>
    <name type="common">Delacroixia coronata</name>
    <dbReference type="NCBI Taxonomy" id="796925"/>
    <lineage>
        <taxon>Eukaryota</taxon>
        <taxon>Fungi</taxon>
        <taxon>Fungi incertae sedis</taxon>
        <taxon>Zoopagomycota</taxon>
        <taxon>Entomophthoromycotina</taxon>
        <taxon>Entomophthoromycetes</taxon>
        <taxon>Entomophthorales</taxon>
        <taxon>Ancylistaceae</taxon>
        <taxon>Conidiobolus</taxon>
    </lineage>
</organism>
<keyword evidence="5" id="KW-1185">Reference proteome</keyword>
<evidence type="ECO:0000256" key="2">
    <source>
        <dbReference type="SAM" id="MobiDB-lite"/>
    </source>
</evidence>
<feature type="compositionally biased region" description="Polar residues" evidence="2">
    <location>
        <begin position="1"/>
        <end position="24"/>
    </location>
</feature>
<dbReference type="PRINTS" id="PR00721">
    <property type="entry name" value="STOMATIN"/>
</dbReference>
<proteinExistence type="inferred from homology"/>
<dbReference type="InterPro" id="IPR043202">
    <property type="entry name" value="Band-7_stomatin-like"/>
</dbReference>
<dbReference type="Proteomes" id="UP000070444">
    <property type="component" value="Unassembled WGS sequence"/>
</dbReference>
<dbReference type="SUPFAM" id="SSF117892">
    <property type="entry name" value="Band 7/SPFH domain"/>
    <property type="match status" value="1"/>
</dbReference>
<dbReference type="Gene3D" id="6.10.250.2090">
    <property type="match status" value="1"/>
</dbReference>
<dbReference type="InterPro" id="IPR036013">
    <property type="entry name" value="Band_7/SPFH_dom_sf"/>
</dbReference>
<dbReference type="EMBL" id="KQ964453">
    <property type="protein sequence ID" value="KXN72404.1"/>
    <property type="molecule type" value="Genomic_DNA"/>
</dbReference>
<dbReference type="InterPro" id="IPR001107">
    <property type="entry name" value="Band_7"/>
</dbReference>
<dbReference type="PANTHER" id="PTHR10264:SF19">
    <property type="entry name" value="AT06885P-RELATED"/>
    <property type="match status" value="1"/>
</dbReference>
<evidence type="ECO:0000313" key="5">
    <source>
        <dbReference type="Proteomes" id="UP000070444"/>
    </source>
</evidence>
<evidence type="ECO:0000313" key="4">
    <source>
        <dbReference type="EMBL" id="KXN72404.1"/>
    </source>
</evidence>
<feature type="region of interest" description="Disordered" evidence="2">
    <location>
        <begin position="1"/>
        <end position="26"/>
    </location>
</feature>
<dbReference type="SMART" id="SM00244">
    <property type="entry name" value="PHB"/>
    <property type="match status" value="1"/>
</dbReference>
<dbReference type="STRING" id="796925.A0A137PBM2"/>
<reference evidence="4 5" key="1">
    <citation type="journal article" date="2015" name="Genome Biol. Evol.">
        <title>Phylogenomic analyses indicate that early fungi evolved digesting cell walls of algal ancestors of land plants.</title>
        <authorList>
            <person name="Chang Y."/>
            <person name="Wang S."/>
            <person name="Sekimoto S."/>
            <person name="Aerts A.L."/>
            <person name="Choi C."/>
            <person name="Clum A."/>
            <person name="LaButti K.M."/>
            <person name="Lindquist E.A."/>
            <person name="Yee Ngan C."/>
            <person name="Ohm R.A."/>
            <person name="Salamov A.A."/>
            <person name="Grigoriev I.V."/>
            <person name="Spatafora J.W."/>
            <person name="Berbee M.L."/>
        </authorList>
    </citation>
    <scope>NUCLEOTIDE SEQUENCE [LARGE SCALE GENOMIC DNA]</scope>
    <source>
        <strain evidence="4 5">NRRL 28638</strain>
    </source>
</reference>
<dbReference type="PANTHER" id="PTHR10264">
    <property type="entry name" value="BAND 7 PROTEIN-RELATED"/>
    <property type="match status" value="1"/>
</dbReference>
<dbReference type="AlphaFoldDB" id="A0A137PBM2"/>
<dbReference type="FunFam" id="3.30.479.30:FF:000004">
    <property type="entry name" value="Putative membrane protease family, stomatin"/>
    <property type="match status" value="1"/>
</dbReference>
<name>A0A137PBM2_CONC2</name>
<dbReference type="Gene3D" id="3.30.479.30">
    <property type="entry name" value="Band 7 domain"/>
    <property type="match status" value="1"/>
</dbReference>
<dbReference type="OrthoDB" id="2105077at2759"/>
<evidence type="ECO:0000259" key="3">
    <source>
        <dbReference type="SMART" id="SM00244"/>
    </source>
</evidence>
<evidence type="ECO:0000256" key="1">
    <source>
        <dbReference type="ARBA" id="ARBA00008164"/>
    </source>
</evidence>
<sequence length="316" mass="35020">MNNQDPNTSTYGAVSKNDSINSKVPLTKAPPPVIPMNQSFAMQRDLDPNTTTYEKWMTVLGDCLGGLGQIPCCLCFPNPFRSVEQGYVGMISRFGRFYKAVDPGLNNVNPMTEEIRFVKTMMQVINVNDMRIMTKDNVNLTIDAVIYWHIIDPFQAVYSVSNVGAALMERAQTTVRAVLGQKALQDCIENRDEIANDIEDIISGPARSWGVKVESVLIKDLQFSRELQESLSSAAQAKRLGESKIISAQAEVESAKLMREAADILNSPAAIQIRYLETMQQMSKSAGSKVIFMPFDSKGLVNPELEQIMTPNLIGE</sequence>
<dbReference type="InterPro" id="IPR001972">
    <property type="entry name" value="Stomatin_HflK_fam"/>
</dbReference>
<comment type="similarity">
    <text evidence="1">Belongs to the band 7/mec-2 family.</text>
</comment>
<protein>
    <recommendedName>
        <fullName evidence="3">Band 7 domain-containing protein</fullName>
    </recommendedName>
</protein>
<dbReference type="CDD" id="cd13437">
    <property type="entry name" value="SPFH_alloslipin"/>
    <property type="match status" value="1"/>
</dbReference>
<gene>
    <name evidence="4" type="ORF">CONCODRAFT_77777</name>
</gene>